<dbReference type="Proteomes" id="UP000007382">
    <property type="component" value="Chromosome"/>
</dbReference>
<keyword evidence="2" id="KW-1133">Transmembrane helix</keyword>
<keyword evidence="4" id="KW-1185">Reference proteome</keyword>
<feature type="compositionally biased region" description="Polar residues" evidence="1">
    <location>
        <begin position="160"/>
        <end position="174"/>
    </location>
</feature>
<dbReference type="Pfam" id="PF03843">
    <property type="entry name" value="Slp"/>
    <property type="match status" value="1"/>
</dbReference>
<name>I0IQU8_LEPFC</name>
<evidence type="ECO:0000313" key="3">
    <source>
        <dbReference type="EMBL" id="BAM07647.1"/>
    </source>
</evidence>
<evidence type="ECO:0000256" key="2">
    <source>
        <dbReference type="SAM" id="Phobius"/>
    </source>
</evidence>
<dbReference type="PATRIC" id="fig|1162668.3.peg.2334"/>
<dbReference type="OrthoDB" id="5295757at2"/>
<dbReference type="KEGG" id="lfc:LFE_1971"/>
<reference evidence="4" key="2">
    <citation type="submission" date="2012-03" db="EMBL/GenBank/DDBJ databases">
        <title>The complete genome sequence of the pioneer microbe on fresh volcanic deposit, Leptospirillum ferrooxidans strain C2-3.</title>
        <authorList>
            <person name="Fujimura R."/>
            <person name="Sato Y."/>
            <person name="Nishizawa T."/>
            <person name="Nanba K."/>
            <person name="Oshima K."/>
            <person name="Hattori M."/>
            <person name="Kamijo T."/>
            <person name="Ohta H."/>
        </authorList>
    </citation>
    <scope>NUCLEOTIDE SEQUENCE [LARGE SCALE GENOMIC DNA]</scope>
    <source>
        <strain evidence="4">C2-3</strain>
    </source>
</reference>
<dbReference type="STRING" id="1162668.LFE_1971"/>
<dbReference type="RefSeq" id="WP_014450131.1">
    <property type="nucleotide sequence ID" value="NC_017094.1"/>
</dbReference>
<dbReference type="InterPro" id="IPR004658">
    <property type="entry name" value="OMP_Slp"/>
</dbReference>
<feature type="transmembrane region" description="Helical" evidence="2">
    <location>
        <begin position="12"/>
        <end position="32"/>
    </location>
</feature>
<dbReference type="PROSITE" id="PS51257">
    <property type="entry name" value="PROKAR_LIPOPROTEIN"/>
    <property type="match status" value="1"/>
</dbReference>
<feature type="region of interest" description="Disordered" evidence="1">
    <location>
        <begin position="160"/>
        <end position="185"/>
    </location>
</feature>
<protein>
    <recommendedName>
        <fullName evidence="5">Outer membrane lipoprotein</fullName>
    </recommendedName>
</protein>
<evidence type="ECO:0000256" key="1">
    <source>
        <dbReference type="SAM" id="MobiDB-lite"/>
    </source>
</evidence>
<accession>I0IQU8</accession>
<proteinExistence type="predicted"/>
<dbReference type="HOGENOM" id="CLU_1473486_0_0_0"/>
<dbReference type="eggNOG" id="COG3065">
    <property type="taxonomic scope" value="Bacteria"/>
</dbReference>
<dbReference type="AlphaFoldDB" id="I0IQU8"/>
<organism evidence="3 4">
    <name type="scientific">Leptospirillum ferrooxidans (strain C2-3)</name>
    <dbReference type="NCBI Taxonomy" id="1162668"/>
    <lineage>
        <taxon>Bacteria</taxon>
        <taxon>Pseudomonadati</taxon>
        <taxon>Nitrospirota</taxon>
        <taxon>Nitrospiria</taxon>
        <taxon>Nitrospirales</taxon>
        <taxon>Nitrospiraceae</taxon>
        <taxon>Leptospirillum</taxon>
    </lineage>
</organism>
<evidence type="ECO:0000313" key="4">
    <source>
        <dbReference type="Proteomes" id="UP000007382"/>
    </source>
</evidence>
<gene>
    <name evidence="3" type="ordered locus">LFE_1971</name>
</gene>
<keyword evidence="2" id="KW-0812">Transmembrane</keyword>
<dbReference type="EMBL" id="AP012342">
    <property type="protein sequence ID" value="BAM07647.1"/>
    <property type="molecule type" value="Genomic_DNA"/>
</dbReference>
<sequence>MCRRFDRKEKLLYTVGLYFFLGACAFLNPPVFTEKQLSGVVTDLDPSSIIRDYKEIAGETVLIGGTIGEIRNTRERGFMEVNLYPLNNDMRPEKSMSPSGLVLLRFDGPINRFALTSGQRVTAIGKVMAMRRPVPDGDHLLRLVVIDVGDPNHLHTWPTREQQTGGMPGLNSNPGLMPSPGMGGH</sequence>
<reference evidence="3 4" key="1">
    <citation type="journal article" date="2012" name="J. Bacteriol.">
        <title>Complete Genome Sequence of Leptospirillum ferrooxidans Strain C2-3, Isolated from a Fresh Volcanic Ash Deposit on the Island of Miyake, Japan.</title>
        <authorList>
            <person name="Fujimura R."/>
            <person name="Sato Y."/>
            <person name="Nishizawa T."/>
            <person name="Oshima K."/>
            <person name="Kim S.-W."/>
            <person name="Hattori M."/>
            <person name="Kamijo T."/>
            <person name="Ohta H."/>
        </authorList>
    </citation>
    <scope>NUCLEOTIDE SEQUENCE [LARGE SCALE GENOMIC DNA]</scope>
    <source>
        <strain evidence="3 4">C2-3</strain>
    </source>
</reference>
<evidence type="ECO:0008006" key="5">
    <source>
        <dbReference type="Google" id="ProtNLM"/>
    </source>
</evidence>
<keyword evidence="2" id="KW-0472">Membrane</keyword>
<dbReference type="GO" id="GO:0019867">
    <property type="term" value="C:outer membrane"/>
    <property type="evidence" value="ECO:0007669"/>
    <property type="project" value="InterPro"/>
</dbReference>